<gene>
    <name evidence="1" type="primary">jg15985</name>
    <name evidence="1" type="ORF">PAEG_LOCUS27259</name>
</gene>
<sequence>MGGEHSSENRWTQGFQGARMTTNVRTGSYLSAAALIGLHRGGQTMSTSRWEPLGKRGHGTWFVEHPTKDLCPAASRRQSVEVMMTFKVCIKRKFIQKSYYSIKDYVIDKKAWA</sequence>
<comment type="caution">
    <text evidence="1">The sequence shown here is derived from an EMBL/GenBank/DDBJ whole genome shotgun (WGS) entry which is preliminary data.</text>
</comment>
<organism evidence="1 2">
    <name type="scientific">Pararge aegeria aegeria</name>
    <dbReference type="NCBI Taxonomy" id="348720"/>
    <lineage>
        <taxon>Eukaryota</taxon>
        <taxon>Metazoa</taxon>
        <taxon>Ecdysozoa</taxon>
        <taxon>Arthropoda</taxon>
        <taxon>Hexapoda</taxon>
        <taxon>Insecta</taxon>
        <taxon>Pterygota</taxon>
        <taxon>Neoptera</taxon>
        <taxon>Endopterygota</taxon>
        <taxon>Lepidoptera</taxon>
        <taxon>Glossata</taxon>
        <taxon>Ditrysia</taxon>
        <taxon>Papilionoidea</taxon>
        <taxon>Nymphalidae</taxon>
        <taxon>Satyrinae</taxon>
        <taxon>Satyrini</taxon>
        <taxon>Parargina</taxon>
        <taxon>Pararge</taxon>
    </lineage>
</organism>
<dbReference type="EMBL" id="CAKXAJ010026487">
    <property type="protein sequence ID" value="CAH2268960.1"/>
    <property type="molecule type" value="Genomic_DNA"/>
</dbReference>
<evidence type="ECO:0000313" key="1">
    <source>
        <dbReference type="EMBL" id="CAH2268960.1"/>
    </source>
</evidence>
<dbReference type="AlphaFoldDB" id="A0A8S4SIR6"/>
<reference evidence="1" key="1">
    <citation type="submission" date="2022-03" db="EMBL/GenBank/DDBJ databases">
        <authorList>
            <person name="Lindestad O."/>
        </authorList>
    </citation>
    <scope>NUCLEOTIDE SEQUENCE</scope>
</reference>
<accession>A0A8S4SIR6</accession>
<dbReference type="Proteomes" id="UP000838756">
    <property type="component" value="Unassembled WGS sequence"/>
</dbReference>
<protein>
    <submittedName>
        <fullName evidence="1">Jg15985 protein</fullName>
    </submittedName>
</protein>
<proteinExistence type="predicted"/>
<evidence type="ECO:0000313" key="2">
    <source>
        <dbReference type="Proteomes" id="UP000838756"/>
    </source>
</evidence>
<keyword evidence="2" id="KW-1185">Reference proteome</keyword>
<name>A0A8S4SIR6_9NEOP</name>